<dbReference type="Proteomes" id="UP000197138">
    <property type="component" value="Unassembled WGS sequence"/>
</dbReference>
<name>A0A218WYR9_PUNGR</name>
<dbReference type="AlphaFoldDB" id="A0A218WYR9"/>
<dbReference type="EMBL" id="MTKT01002507">
    <property type="protein sequence ID" value="OWM78035.1"/>
    <property type="molecule type" value="Genomic_DNA"/>
</dbReference>
<proteinExistence type="predicted"/>
<evidence type="ECO:0000313" key="2">
    <source>
        <dbReference type="Proteomes" id="UP000197138"/>
    </source>
</evidence>
<organism evidence="1 2">
    <name type="scientific">Punica granatum</name>
    <name type="common">Pomegranate</name>
    <dbReference type="NCBI Taxonomy" id="22663"/>
    <lineage>
        <taxon>Eukaryota</taxon>
        <taxon>Viridiplantae</taxon>
        <taxon>Streptophyta</taxon>
        <taxon>Embryophyta</taxon>
        <taxon>Tracheophyta</taxon>
        <taxon>Spermatophyta</taxon>
        <taxon>Magnoliopsida</taxon>
        <taxon>eudicotyledons</taxon>
        <taxon>Gunneridae</taxon>
        <taxon>Pentapetalae</taxon>
        <taxon>rosids</taxon>
        <taxon>malvids</taxon>
        <taxon>Myrtales</taxon>
        <taxon>Lythraceae</taxon>
        <taxon>Punica</taxon>
    </lineage>
</organism>
<sequence>MKLPAVVQLTLVPGAVDSLELTGFIVGLGFSGGFADEICNMETCWRLSDLLQIRITISFYIRFSFDFGFCIQDDCSNNFSTDADYEMRGPARVAVGCSMASRVPRGPYCLPGSLQGSDSMFNSLIY</sequence>
<evidence type="ECO:0000313" key="1">
    <source>
        <dbReference type="EMBL" id="OWM78035.1"/>
    </source>
</evidence>
<accession>A0A218WYR9</accession>
<gene>
    <name evidence="1" type="ORF">CDL15_Pgr018604</name>
</gene>
<protein>
    <submittedName>
        <fullName evidence="1">Uncharacterized protein</fullName>
    </submittedName>
</protein>
<reference evidence="2" key="1">
    <citation type="journal article" date="2017" name="Plant J.">
        <title>The pomegranate (Punica granatum L.) genome and the genomics of punicalagin biosynthesis.</title>
        <authorList>
            <person name="Qin G."/>
            <person name="Xu C."/>
            <person name="Ming R."/>
            <person name="Tang H."/>
            <person name="Guyot R."/>
            <person name="Kramer E.M."/>
            <person name="Hu Y."/>
            <person name="Yi X."/>
            <person name="Qi Y."/>
            <person name="Xu X."/>
            <person name="Gao Z."/>
            <person name="Pan H."/>
            <person name="Jian J."/>
            <person name="Tian Y."/>
            <person name="Yue Z."/>
            <person name="Xu Y."/>
        </authorList>
    </citation>
    <scope>NUCLEOTIDE SEQUENCE [LARGE SCALE GENOMIC DNA]</scope>
    <source>
        <strain evidence="2">cv. Dabenzi</strain>
    </source>
</reference>
<comment type="caution">
    <text evidence="1">The sequence shown here is derived from an EMBL/GenBank/DDBJ whole genome shotgun (WGS) entry which is preliminary data.</text>
</comment>